<accession>A0AAN9GQL1</accession>
<keyword evidence="5" id="KW-0472">Membrane</keyword>
<keyword evidence="5" id="KW-0509">mRNA transport</keyword>
<reference evidence="6 7" key="1">
    <citation type="submission" date="2024-02" db="EMBL/GenBank/DDBJ databases">
        <title>Chromosome-scale genome assembly of the rough periwinkle Littorina saxatilis.</title>
        <authorList>
            <person name="De Jode A."/>
            <person name="Faria R."/>
            <person name="Formenti G."/>
            <person name="Sims Y."/>
            <person name="Smith T.P."/>
            <person name="Tracey A."/>
            <person name="Wood J.M.D."/>
            <person name="Zagrodzka Z.B."/>
            <person name="Johannesson K."/>
            <person name="Butlin R.K."/>
            <person name="Leder E.H."/>
        </authorList>
    </citation>
    <scope>NUCLEOTIDE SEQUENCE [LARGE SCALE GENOMIC DNA]</scope>
    <source>
        <strain evidence="6">Snail1</strain>
        <tissue evidence="6">Muscle</tissue>
    </source>
</reference>
<dbReference type="PANTHER" id="PTHR11225:SF4">
    <property type="entry name" value="NUCLEAR PORE COMPLEX PROTEIN NUP93"/>
    <property type="match status" value="1"/>
</dbReference>
<dbReference type="Proteomes" id="UP001374579">
    <property type="component" value="Unassembled WGS sequence"/>
</dbReference>
<evidence type="ECO:0000256" key="4">
    <source>
        <dbReference type="ARBA" id="ARBA00023242"/>
    </source>
</evidence>
<keyword evidence="3 5" id="KW-0906">Nuclear pore complex</keyword>
<dbReference type="GO" id="GO:0005643">
    <property type="term" value="C:nuclear pore"/>
    <property type="evidence" value="ECO:0007669"/>
    <property type="project" value="UniProtKB-SubCell"/>
</dbReference>
<name>A0AAN9GQL1_9CAEN</name>
<dbReference type="PANTHER" id="PTHR11225">
    <property type="entry name" value="NUCLEAR PORE COMPLEX PROTEIN NUP93 NUCLEOPORIN NUP93 DEAD EYE PROTEIN"/>
    <property type="match status" value="1"/>
</dbReference>
<keyword evidence="5" id="KW-0813">Transport</keyword>
<gene>
    <name evidence="6" type="ORF">V1264_001179</name>
</gene>
<dbReference type="Pfam" id="PF04097">
    <property type="entry name" value="Nic96"/>
    <property type="match status" value="1"/>
</dbReference>
<evidence type="ECO:0000256" key="5">
    <source>
        <dbReference type="RuleBase" id="RU364035"/>
    </source>
</evidence>
<evidence type="ECO:0000313" key="7">
    <source>
        <dbReference type="Proteomes" id="UP001374579"/>
    </source>
</evidence>
<dbReference type="GO" id="GO:0017056">
    <property type="term" value="F:structural constituent of nuclear pore"/>
    <property type="evidence" value="ECO:0007669"/>
    <property type="project" value="InterPro"/>
</dbReference>
<evidence type="ECO:0000256" key="2">
    <source>
        <dbReference type="ARBA" id="ARBA00010186"/>
    </source>
</evidence>
<keyword evidence="5" id="KW-0653">Protein transport</keyword>
<keyword evidence="4 5" id="KW-0539">Nucleus</keyword>
<evidence type="ECO:0000313" key="6">
    <source>
        <dbReference type="EMBL" id="KAK7115280.1"/>
    </source>
</evidence>
<keyword evidence="7" id="KW-1185">Reference proteome</keyword>
<dbReference type="AlphaFoldDB" id="A0AAN9GQL1"/>
<dbReference type="InterPro" id="IPR007231">
    <property type="entry name" value="Nucleoporin_int_Nup93/Nic96"/>
</dbReference>
<dbReference type="EMBL" id="JBAMIC010000001">
    <property type="protein sequence ID" value="KAK7115280.1"/>
    <property type="molecule type" value="Genomic_DNA"/>
</dbReference>
<comment type="subcellular location">
    <subcellularLocation>
        <location evidence="1 5">Nucleus</location>
        <location evidence="1 5">Nuclear pore complex</location>
    </subcellularLocation>
</comment>
<keyword evidence="5" id="KW-0811">Translocation</keyword>
<protein>
    <recommendedName>
        <fullName evidence="5">Nuclear pore protein</fullName>
    </recommendedName>
</protein>
<dbReference type="GO" id="GO:0006606">
    <property type="term" value="P:protein import into nucleus"/>
    <property type="evidence" value="ECO:0007669"/>
    <property type="project" value="TreeGrafter"/>
</dbReference>
<organism evidence="6 7">
    <name type="scientific">Littorina saxatilis</name>
    <dbReference type="NCBI Taxonomy" id="31220"/>
    <lineage>
        <taxon>Eukaryota</taxon>
        <taxon>Metazoa</taxon>
        <taxon>Spiralia</taxon>
        <taxon>Lophotrochozoa</taxon>
        <taxon>Mollusca</taxon>
        <taxon>Gastropoda</taxon>
        <taxon>Caenogastropoda</taxon>
        <taxon>Littorinimorpha</taxon>
        <taxon>Littorinoidea</taxon>
        <taxon>Littorinidae</taxon>
        <taxon>Littorina</taxon>
    </lineage>
</organism>
<proteinExistence type="inferred from homology"/>
<sequence>METEGFRDLLQQAEQLTAEMDSGTDLPHVERNLAQILEAGQRLMTRTAPASHDASDVKASILLGSKGYVLPKITERLDGLRATTTFEPLEPVRDTDIQGFLKNERENALLSVIEQTRKHTFAEVERHQWESMQNEWEREKHKILNTLLGSGPDTFEFQQETEMLSSDSVLNQGRSNLDHIEMAYARQVYVYNEDVVSNSIRPSLVHLFLDVAAKIDDKAILDLWEMMRCMSDVPLTPAQGALPAAVRGNKDTQRLLVEKAIHHLESSFLEFLKSVVYENLELSRLGGIPGTFNLVRSYLKLHLPPSSFTAEDGVLEGQPIWALVYYCLRCGDMKAAQQVVDKVSHQLGDFASYFHEYVKNPQHRLSVANDTKIKLQYRRVVKNTQDPYKRAVFCVVGQCDPHEDHAEISDKIDDYLWLKLSQLEVDDDHNSQESLTLERFQKLLYEDYGESHFQGYQNPMLYTQVLVLTGQFEAAVEFLSRVEHLRHHAVHMALGLFELNLLYLPSSCQAPLLSQEAGDPQCVRRLNIARLIMMYTRKFEATDAREALQYFFFLRNLKTASGDNMFQSCVSELVLETREFEMLLGRLERDGTRRPGAIDKFCQDTDKIIETVARDTEAKGMFEEAVCLYDLARNQDKAVVLINKLLSKVVSQAPSPEGNRDRLKNQAVSMAQRYRTVPQNITAANSGTFFLLLDLMTFFDHYHAGTIDQALDTVKQLKLLPFKPDEVEHRVNGFKNFTDEIRRNMPDILLATMTLLHNKYTQTRSSSVHSPVPGQAGIKDGGKETFLNYLRSQAKTLIMFAGMLPYRLPGDVNARLVQIEVLMN</sequence>
<comment type="similarity">
    <text evidence="2 5">Belongs to the nucleoporin interacting component (NIC) family.</text>
</comment>
<comment type="caution">
    <text evidence="6">The sequence shown here is derived from an EMBL/GenBank/DDBJ whole genome shotgun (WGS) entry which is preliminary data.</text>
</comment>
<evidence type="ECO:0000256" key="1">
    <source>
        <dbReference type="ARBA" id="ARBA00004567"/>
    </source>
</evidence>
<dbReference type="GO" id="GO:0016973">
    <property type="term" value="P:poly(A)+ mRNA export from nucleus"/>
    <property type="evidence" value="ECO:0007669"/>
    <property type="project" value="TreeGrafter"/>
</dbReference>
<evidence type="ECO:0000256" key="3">
    <source>
        <dbReference type="ARBA" id="ARBA00023132"/>
    </source>
</evidence>